<reference evidence="7 8" key="1">
    <citation type="journal article" date="2013" name="ISME J.">
        <title>A metabolic model for members of the genus Tetrasphaera involved in enhanced biological phosphorus removal.</title>
        <authorList>
            <person name="Kristiansen R."/>
            <person name="Nguyen H.T.T."/>
            <person name="Saunders A.M."/>
            <person name="Nielsen J.L."/>
            <person name="Wimmer R."/>
            <person name="Le V.Q."/>
            <person name="McIlroy S.J."/>
            <person name="Petrovski S."/>
            <person name="Seviour R.J."/>
            <person name="Calteau A."/>
            <person name="Nielsen K.L."/>
            <person name="Nielsen P.H."/>
        </authorList>
    </citation>
    <scope>NUCLEOTIDE SEQUENCE [LARGE SCALE GENOMIC DNA]</scope>
    <source>
        <strain evidence="7 8">Ben 74</strain>
    </source>
</reference>
<dbReference type="InterPro" id="IPR030817">
    <property type="entry name" value="Myo_inos_IolD"/>
</dbReference>
<dbReference type="GO" id="GO:0019310">
    <property type="term" value="P:inositol catabolic process"/>
    <property type="evidence" value="ECO:0007669"/>
    <property type="project" value="InterPro"/>
</dbReference>
<evidence type="ECO:0000259" key="4">
    <source>
        <dbReference type="Pfam" id="PF00205"/>
    </source>
</evidence>
<dbReference type="InterPro" id="IPR029061">
    <property type="entry name" value="THDP-binding"/>
</dbReference>
<keyword evidence="2 3" id="KW-0786">Thiamine pyrophosphate</keyword>
<dbReference type="InterPro" id="IPR011766">
    <property type="entry name" value="TPP_enzyme_TPP-bd"/>
</dbReference>
<dbReference type="RefSeq" id="WP_048545464.1">
    <property type="nucleotide sequence ID" value="NZ_HF571038.1"/>
</dbReference>
<dbReference type="InterPro" id="IPR029035">
    <property type="entry name" value="DHS-like_NAD/FAD-binding_dom"/>
</dbReference>
<dbReference type="InterPro" id="IPR045229">
    <property type="entry name" value="TPP_enz"/>
</dbReference>
<dbReference type="PANTHER" id="PTHR18968">
    <property type="entry name" value="THIAMINE PYROPHOSPHATE ENZYMES"/>
    <property type="match status" value="1"/>
</dbReference>
<dbReference type="GO" id="GO:0050660">
    <property type="term" value="F:flavin adenine dinucleotide binding"/>
    <property type="evidence" value="ECO:0007669"/>
    <property type="project" value="TreeGrafter"/>
</dbReference>
<dbReference type="Gene3D" id="3.40.50.970">
    <property type="match status" value="2"/>
</dbReference>
<dbReference type="InterPro" id="IPR012000">
    <property type="entry name" value="Thiamin_PyroP_enz_cen_dom"/>
</dbReference>
<dbReference type="InterPro" id="IPR012001">
    <property type="entry name" value="Thiamin_PyroP_enz_TPP-bd_dom"/>
</dbReference>
<dbReference type="Pfam" id="PF02775">
    <property type="entry name" value="TPP_enzyme_C"/>
    <property type="match status" value="1"/>
</dbReference>
<dbReference type="GO" id="GO:0005948">
    <property type="term" value="C:acetolactate synthase complex"/>
    <property type="evidence" value="ECO:0007669"/>
    <property type="project" value="TreeGrafter"/>
</dbReference>
<dbReference type="STRING" id="1193518.BN13_330011"/>
<keyword evidence="7" id="KW-0378">Hydrolase</keyword>
<organism evidence="7 8">
    <name type="scientific">Nostocoides jenkinsii Ben 74</name>
    <dbReference type="NCBI Taxonomy" id="1193518"/>
    <lineage>
        <taxon>Bacteria</taxon>
        <taxon>Bacillati</taxon>
        <taxon>Actinomycetota</taxon>
        <taxon>Actinomycetes</taxon>
        <taxon>Micrococcales</taxon>
        <taxon>Intrasporangiaceae</taxon>
        <taxon>Nostocoides</taxon>
    </lineage>
</organism>
<dbReference type="NCBIfam" id="TIGR04377">
    <property type="entry name" value="myo_inos_iolD"/>
    <property type="match status" value="1"/>
</dbReference>
<dbReference type="GO" id="GO:0009097">
    <property type="term" value="P:isoleucine biosynthetic process"/>
    <property type="evidence" value="ECO:0007669"/>
    <property type="project" value="TreeGrafter"/>
</dbReference>
<evidence type="ECO:0000259" key="6">
    <source>
        <dbReference type="Pfam" id="PF02776"/>
    </source>
</evidence>
<evidence type="ECO:0000313" key="8">
    <source>
        <dbReference type="Proteomes" id="UP000035720"/>
    </source>
</evidence>
<dbReference type="Proteomes" id="UP000035720">
    <property type="component" value="Unassembled WGS sequence"/>
</dbReference>
<keyword evidence="8" id="KW-1185">Reference proteome</keyword>
<dbReference type="GO" id="GO:0016823">
    <property type="term" value="F:hydrolase activity, acting on acid carbon-carbon bonds, in ketonic substances"/>
    <property type="evidence" value="ECO:0007669"/>
    <property type="project" value="InterPro"/>
</dbReference>
<comment type="caution">
    <text evidence="7">The sequence shown here is derived from an EMBL/GenBank/DDBJ whole genome shotgun (WGS) entry which is preliminary data.</text>
</comment>
<proteinExistence type="inferred from homology"/>
<accession>A0A077MED0</accession>
<evidence type="ECO:0000259" key="5">
    <source>
        <dbReference type="Pfam" id="PF02775"/>
    </source>
</evidence>
<evidence type="ECO:0000313" key="7">
    <source>
        <dbReference type="EMBL" id="CCI53253.1"/>
    </source>
</evidence>
<gene>
    <name evidence="7" type="primary">iolD</name>
    <name evidence="7" type="ORF">BN13_330011</name>
</gene>
<feature type="domain" description="Thiamine pyrophosphate enzyme N-terminal TPP-binding" evidence="6">
    <location>
        <begin position="77"/>
        <end position="151"/>
    </location>
</feature>
<sequence length="643" mass="68613">MSQTVRLTVAQAVIRFLGAQYSERDGQRQRLVTGMFGIFGHGNVCGVGQALLQDQVAYEESVAAKGGEGVDPLAHGHVPYYLIRNEQSGVHAATGFARARNRTQVMAVTTSIGPGATNMITGAALATTNRIPVLLFPSDQFASRLPDPVLQQLESPQTLDTAVTDCFRPVSRFFDRITRPEQLMPSLMNAMRVLTDPADTGAVTIALPQDVQAEAYDWPLAFFAERTWHIARQVPEAAALARAVDVIRSAKRPLIVAGGGVVYSEASEQLRGFAAATGIPVADTHAGKGAINWDHPSAVGGVGSTGTSAANALAAEADVVIGIGTRYSDFTTASHTIFAAEDVRFVNINTLGFDAAKHGATMLQADAREALTALTDALAGWEVDAAYRQRAIDLDAAWQREVDACYHRDHAPLPAQTEVFGALNELMAPEDVVINAAGSMPGDLQCLWRATTPSQYHVEYAFSCMGYEIPAALGVKLAVGDEHEVVAIVGDGTYQMLPMEIATLVSEGLKVIIVLLQNHGFASIGALSQSRGSQRFGTAYRMRDGGTGRLDGAEVPLDLAANAASWGADVLRCNGIAEFRANWEKARAAERTTVLYIETDLLGPNPPGTAWWDVPVAEVSTLSSTQQAYAEHVAAKAAQRPYL</sequence>
<feature type="domain" description="Thiamine pyrophosphate enzyme central" evidence="4">
    <location>
        <begin position="240"/>
        <end position="374"/>
    </location>
</feature>
<feature type="domain" description="Thiamine pyrophosphate enzyme TPP-binding" evidence="5">
    <location>
        <begin position="437"/>
        <end position="595"/>
    </location>
</feature>
<dbReference type="CDD" id="cd02003">
    <property type="entry name" value="TPP_IolD"/>
    <property type="match status" value="1"/>
</dbReference>
<dbReference type="GO" id="GO:0009099">
    <property type="term" value="P:L-valine biosynthetic process"/>
    <property type="evidence" value="ECO:0007669"/>
    <property type="project" value="TreeGrafter"/>
</dbReference>
<dbReference type="Gene3D" id="3.40.50.1220">
    <property type="entry name" value="TPP-binding domain"/>
    <property type="match status" value="1"/>
</dbReference>
<dbReference type="SUPFAM" id="SSF52518">
    <property type="entry name" value="Thiamin diphosphate-binding fold (THDP-binding)"/>
    <property type="match status" value="2"/>
</dbReference>
<dbReference type="GO" id="GO:0003984">
    <property type="term" value="F:acetolactate synthase activity"/>
    <property type="evidence" value="ECO:0007669"/>
    <property type="project" value="TreeGrafter"/>
</dbReference>
<dbReference type="PANTHER" id="PTHR18968:SF9">
    <property type="entry name" value="3D-(3,5_4)-TRIHYDROXYCYCLOHEXANE-1,2-DIONE HYDROLASE"/>
    <property type="match status" value="1"/>
</dbReference>
<dbReference type="OrthoDB" id="3194735at2"/>
<protein>
    <submittedName>
        <fullName evidence="7">3D-(3,5/4)-trihydroxycyclohexane-1,2-dione hydrolase</fullName>
    </submittedName>
</protein>
<evidence type="ECO:0000256" key="2">
    <source>
        <dbReference type="ARBA" id="ARBA00023052"/>
    </source>
</evidence>
<comment type="similarity">
    <text evidence="1 3">Belongs to the TPP enzyme family.</text>
</comment>
<evidence type="ECO:0000256" key="1">
    <source>
        <dbReference type="ARBA" id="ARBA00007812"/>
    </source>
</evidence>
<name>A0A077MED0_9MICO</name>
<dbReference type="GO" id="GO:0030976">
    <property type="term" value="F:thiamine pyrophosphate binding"/>
    <property type="evidence" value="ECO:0007669"/>
    <property type="project" value="InterPro"/>
</dbReference>
<dbReference type="CDD" id="cd07035">
    <property type="entry name" value="TPP_PYR_POX_like"/>
    <property type="match status" value="1"/>
</dbReference>
<dbReference type="AlphaFoldDB" id="A0A077MED0"/>
<evidence type="ECO:0000256" key="3">
    <source>
        <dbReference type="RuleBase" id="RU362132"/>
    </source>
</evidence>
<dbReference type="GO" id="GO:0000287">
    <property type="term" value="F:magnesium ion binding"/>
    <property type="evidence" value="ECO:0007669"/>
    <property type="project" value="InterPro"/>
</dbReference>
<dbReference type="Pfam" id="PF00205">
    <property type="entry name" value="TPP_enzyme_M"/>
    <property type="match status" value="1"/>
</dbReference>
<dbReference type="SUPFAM" id="SSF52467">
    <property type="entry name" value="DHS-like NAD/FAD-binding domain"/>
    <property type="match status" value="1"/>
</dbReference>
<dbReference type="EMBL" id="CAJC01000143">
    <property type="protein sequence ID" value="CCI53253.1"/>
    <property type="molecule type" value="Genomic_DNA"/>
</dbReference>
<dbReference type="Pfam" id="PF02776">
    <property type="entry name" value="TPP_enzyme_N"/>
    <property type="match status" value="1"/>
</dbReference>